<evidence type="ECO:0000313" key="4">
    <source>
        <dbReference type="EMBL" id="SVD53398.1"/>
    </source>
</evidence>
<dbReference type="PANTHER" id="PTHR43673:SF10">
    <property type="entry name" value="NADH DEHYDROGENASE_NAD(P)H NITROREDUCTASE XCC3605-RELATED"/>
    <property type="match status" value="1"/>
</dbReference>
<dbReference type="Pfam" id="PF00881">
    <property type="entry name" value="Nitroreductase"/>
    <property type="match status" value="1"/>
</dbReference>
<feature type="non-terminal residue" evidence="4">
    <location>
        <position position="221"/>
    </location>
</feature>
<accession>A0A382W5K2</accession>
<reference evidence="4" key="1">
    <citation type="submission" date="2018-05" db="EMBL/GenBank/DDBJ databases">
        <authorList>
            <person name="Lanie J.A."/>
            <person name="Ng W.-L."/>
            <person name="Kazmierczak K.M."/>
            <person name="Andrzejewski T.M."/>
            <person name="Davidsen T.M."/>
            <person name="Wayne K.J."/>
            <person name="Tettelin H."/>
            <person name="Glass J.I."/>
            <person name="Rusch D."/>
            <person name="Podicherti R."/>
            <person name="Tsui H.-C.T."/>
            <person name="Winkler M.E."/>
        </authorList>
    </citation>
    <scope>NUCLEOTIDE SEQUENCE</scope>
</reference>
<organism evidence="4">
    <name type="scientific">marine metagenome</name>
    <dbReference type="NCBI Taxonomy" id="408172"/>
    <lineage>
        <taxon>unclassified sequences</taxon>
        <taxon>metagenomes</taxon>
        <taxon>ecological metagenomes</taxon>
    </lineage>
</organism>
<sequence>MDYQEVMRTTFAARDFTGEPIPDTVLYEILDHARFAPSGGNRQGGRVIVVRDAATKDQMARLVEPASKRYAAQVAAGENPWNPVVPTTVSEETIRQTPVPARLTEPLRQADVLLVFVVDLRVLAVTDQLLDRVGIIGGASIYPLVWNTLLAARAAGFGGTLTTISAATEPQVKALLEIPPSFALAAVVPLGRPVKQLTRLKRLAVEEFTFKERFGAERFNG</sequence>
<dbReference type="CDD" id="cd02062">
    <property type="entry name" value="Nitro_FMN_reductase"/>
    <property type="match status" value="1"/>
</dbReference>
<dbReference type="Gene3D" id="3.40.109.10">
    <property type="entry name" value="NADH Oxidase"/>
    <property type="match status" value="1"/>
</dbReference>
<name>A0A382W5K2_9ZZZZ</name>
<proteinExistence type="inferred from homology"/>
<evidence type="ECO:0000256" key="1">
    <source>
        <dbReference type="ARBA" id="ARBA00007118"/>
    </source>
</evidence>
<dbReference type="InterPro" id="IPR000415">
    <property type="entry name" value="Nitroreductase-like"/>
</dbReference>
<comment type="similarity">
    <text evidence="1">Belongs to the nitroreductase family.</text>
</comment>
<gene>
    <name evidence="4" type="ORF">METZ01_LOCUS406252</name>
</gene>
<dbReference type="GO" id="GO:0016491">
    <property type="term" value="F:oxidoreductase activity"/>
    <property type="evidence" value="ECO:0007669"/>
    <property type="project" value="UniProtKB-KW"/>
</dbReference>
<feature type="domain" description="Nitroreductase" evidence="3">
    <location>
        <begin position="13"/>
        <end position="192"/>
    </location>
</feature>
<keyword evidence="2" id="KW-0560">Oxidoreductase</keyword>
<protein>
    <recommendedName>
        <fullName evidence="3">Nitroreductase domain-containing protein</fullName>
    </recommendedName>
</protein>
<dbReference type="InterPro" id="IPR029479">
    <property type="entry name" value="Nitroreductase"/>
</dbReference>
<evidence type="ECO:0000256" key="2">
    <source>
        <dbReference type="ARBA" id="ARBA00023002"/>
    </source>
</evidence>
<dbReference type="AlphaFoldDB" id="A0A382W5K2"/>
<dbReference type="PANTHER" id="PTHR43673">
    <property type="entry name" value="NAD(P)H NITROREDUCTASE YDGI-RELATED"/>
    <property type="match status" value="1"/>
</dbReference>
<evidence type="ECO:0000259" key="3">
    <source>
        <dbReference type="Pfam" id="PF00881"/>
    </source>
</evidence>
<dbReference type="SUPFAM" id="SSF55469">
    <property type="entry name" value="FMN-dependent nitroreductase-like"/>
    <property type="match status" value="1"/>
</dbReference>
<dbReference type="EMBL" id="UINC01156784">
    <property type="protein sequence ID" value="SVD53398.1"/>
    <property type="molecule type" value="Genomic_DNA"/>
</dbReference>